<accession>A0AAE0PFD2</accession>
<evidence type="ECO:0000313" key="2">
    <source>
        <dbReference type="EMBL" id="KAK3398953.1"/>
    </source>
</evidence>
<protein>
    <submittedName>
        <fullName evidence="2">Uncharacterized protein</fullName>
    </submittedName>
</protein>
<evidence type="ECO:0000313" key="3">
    <source>
        <dbReference type="Proteomes" id="UP001281003"/>
    </source>
</evidence>
<dbReference type="Proteomes" id="UP001281003">
    <property type="component" value="Unassembled WGS sequence"/>
</dbReference>
<gene>
    <name evidence="2" type="ORF">B0T20DRAFT_186251</name>
</gene>
<reference evidence="2" key="2">
    <citation type="submission" date="2023-07" db="EMBL/GenBank/DDBJ databases">
        <authorList>
            <consortium name="Lawrence Berkeley National Laboratory"/>
            <person name="Haridas S."/>
            <person name="Hensen N."/>
            <person name="Bonometti L."/>
            <person name="Westerberg I."/>
            <person name="Brannstrom I.O."/>
            <person name="Guillou S."/>
            <person name="Cros-Aarteil S."/>
            <person name="Calhoun S."/>
            <person name="Kuo A."/>
            <person name="Mondo S."/>
            <person name="Pangilinan J."/>
            <person name="Riley R."/>
            <person name="LaButti K."/>
            <person name="Andreopoulos B."/>
            <person name="Lipzen A."/>
            <person name="Chen C."/>
            <person name="Yanf M."/>
            <person name="Daum C."/>
            <person name="Ng V."/>
            <person name="Clum A."/>
            <person name="Steindorff A."/>
            <person name="Ohm R."/>
            <person name="Martin F."/>
            <person name="Silar P."/>
            <person name="Natvig D."/>
            <person name="Lalanne C."/>
            <person name="Gautier V."/>
            <person name="Ament-velasquez S.L."/>
            <person name="Kruys A."/>
            <person name="Hutchinson M.I."/>
            <person name="Powell A.J."/>
            <person name="Barry K."/>
            <person name="Miller A.N."/>
            <person name="Grigoriev I.V."/>
            <person name="Debuchy R."/>
            <person name="Gladieux P."/>
            <person name="Thoren M.H."/>
            <person name="Johannesson H."/>
        </authorList>
    </citation>
    <scope>NUCLEOTIDE SEQUENCE</scope>
    <source>
        <strain evidence="2">FGSC 1904</strain>
    </source>
</reference>
<comment type="caution">
    <text evidence="2">The sequence shown here is derived from an EMBL/GenBank/DDBJ whole genome shotgun (WGS) entry which is preliminary data.</text>
</comment>
<proteinExistence type="predicted"/>
<keyword evidence="3" id="KW-1185">Reference proteome</keyword>
<organism evidence="2 3">
    <name type="scientific">Sordaria brevicollis</name>
    <dbReference type="NCBI Taxonomy" id="83679"/>
    <lineage>
        <taxon>Eukaryota</taxon>
        <taxon>Fungi</taxon>
        <taxon>Dikarya</taxon>
        <taxon>Ascomycota</taxon>
        <taxon>Pezizomycotina</taxon>
        <taxon>Sordariomycetes</taxon>
        <taxon>Sordariomycetidae</taxon>
        <taxon>Sordariales</taxon>
        <taxon>Sordariaceae</taxon>
        <taxon>Sordaria</taxon>
    </lineage>
</organism>
<dbReference type="EMBL" id="JAUTDP010000005">
    <property type="protein sequence ID" value="KAK3398953.1"/>
    <property type="molecule type" value="Genomic_DNA"/>
</dbReference>
<dbReference type="AlphaFoldDB" id="A0AAE0PFD2"/>
<reference evidence="2" key="1">
    <citation type="journal article" date="2023" name="Mol. Phylogenet. Evol.">
        <title>Genome-scale phylogeny and comparative genomics of the fungal order Sordariales.</title>
        <authorList>
            <person name="Hensen N."/>
            <person name="Bonometti L."/>
            <person name="Westerberg I."/>
            <person name="Brannstrom I.O."/>
            <person name="Guillou S."/>
            <person name="Cros-Aarteil S."/>
            <person name="Calhoun S."/>
            <person name="Haridas S."/>
            <person name="Kuo A."/>
            <person name="Mondo S."/>
            <person name="Pangilinan J."/>
            <person name="Riley R."/>
            <person name="LaButti K."/>
            <person name="Andreopoulos B."/>
            <person name="Lipzen A."/>
            <person name="Chen C."/>
            <person name="Yan M."/>
            <person name="Daum C."/>
            <person name="Ng V."/>
            <person name="Clum A."/>
            <person name="Steindorff A."/>
            <person name="Ohm R.A."/>
            <person name="Martin F."/>
            <person name="Silar P."/>
            <person name="Natvig D.O."/>
            <person name="Lalanne C."/>
            <person name="Gautier V."/>
            <person name="Ament-Velasquez S.L."/>
            <person name="Kruys A."/>
            <person name="Hutchinson M.I."/>
            <person name="Powell A.J."/>
            <person name="Barry K."/>
            <person name="Miller A.N."/>
            <person name="Grigoriev I.V."/>
            <person name="Debuchy R."/>
            <person name="Gladieux P."/>
            <person name="Hiltunen Thoren M."/>
            <person name="Johannesson H."/>
        </authorList>
    </citation>
    <scope>NUCLEOTIDE SEQUENCE</scope>
    <source>
        <strain evidence="2">FGSC 1904</strain>
    </source>
</reference>
<feature type="region of interest" description="Disordered" evidence="1">
    <location>
        <begin position="10"/>
        <end position="32"/>
    </location>
</feature>
<feature type="region of interest" description="Disordered" evidence="1">
    <location>
        <begin position="49"/>
        <end position="75"/>
    </location>
</feature>
<evidence type="ECO:0000256" key="1">
    <source>
        <dbReference type="SAM" id="MobiDB-lite"/>
    </source>
</evidence>
<sequence>MDFFPLPFWGMPSRPTQIQPTPSDPPPTVHGIGVKRVKTPAVLRYGIESTTRRHTSRRRLPGLVRNSEARTPRTHSRTTNTLLLWLLCGQTALETAIPWLPKPTRQAFVT</sequence>
<name>A0AAE0PFD2_SORBR</name>